<sequence length="526" mass="57030">MAKAGSFSTTSFTEAGGYIITDISPEVAGRRFAEFLEYLQNDPSRTIEIGLPQAVRAGDLYDIFSQLREQPINNGIKQIDVRDVTSLVDYADPRDGFRDHWVIDDHSSGRVFGTTADDVILAFGGNDRVKAGAGDDFVSGAAGNDTINGGAGDDELRGENGNDFLVGGSNNDILRGGNGNDTMYGGQGADAFIFDEQDFGRGKTQDIIKDFRVADGDQIVDATGDLKVIAAGRIDLFGGTGTLLENEKTGDQVFVQKALLTQADIQSEYIKPAPGVGGGDEVVVENDVIELRVQLATSFEVNGVQTEIYNVYLRNKTGETITNLDDLRVKLTDYAELDVDGSRTFNATYDEDTGVFDMSSGGERSVGAYAEVELFGFFVSDRPSDVTISNSDIVAGRDYTPLDEDGNAIENEAGFKLIVREVDTGDDSISVNVFIRNIGDVTLTDLENLEFTFTEKRAQDVIATWGADYYDKTFAVEPWEGTSRPDLAAGDITKLFGFTYETDNTKSQVVDGSDFTLKSNFDDLLS</sequence>
<evidence type="ECO:0000313" key="4">
    <source>
        <dbReference type="Proteomes" id="UP000609531"/>
    </source>
</evidence>
<reference evidence="3" key="1">
    <citation type="submission" date="2020-12" db="EMBL/GenBank/DDBJ databases">
        <title>Bacterial taxonomy.</title>
        <authorList>
            <person name="Pan X."/>
        </authorList>
    </citation>
    <scope>NUCLEOTIDE SEQUENCE</scope>
    <source>
        <strain evidence="3">B2012</strain>
    </source>
</reference>
<protein>
    <recommendedName>
        <fullName evidence="5">Calcium-binding protein</fullName>
    </recommendedName>
</protein>
<keyword evidence="2" id="KW-0964">Secreted</keyword>
<dbReference type="Proteomes" id="UP000609531">
    <property type="component" value="Unassembled WGS sequence"/>
</dbReference>
<dbReference type="InterPro" id="IPR018511">
    <property type="entry name" value="Hemolysin-typ_Ca-bd_CS"/>
</dbReference>
<dbReference type="InterPro" id="IPR001343">
    <property type="entry name" value="Hemolysn_Ca-bd"/>
</dbReference>
<dbReference type="InterPro" id="IPR050557">
    <property type="entry name" value="RTX_toxin/Mannuronan_C5-epim"/>
</dbReference>
<name>A0A934IV81_9HYPH</name>
<dbReference type="EMBL" id="JAEKJA010000026">
    <property type="protein sequence ID" value="MBJ3778344.1"/>
    <property type="molecule type" value="Genomic_DNA"/>
</dbReference>
<gene>
    <name evidence="3" type="ORF">JCR33_21775</name>
</gene>
<dbReference type="GO" id="GO:0005509">
    <property type="term" value="F:calcium ion binding"/>
    <property type="evidence" value="ECO:0007669"/>
    <property type="project" value="InterPro"/>
</dbReference>
<evidence type="ECO:0000256" key="1">
    <source>
        <dbReference type="ARBA" id="ARBA00004613"/>
    </source>
</evidence>
<dbReference type="Gene3D" id="2.150.10.10">
    <property type="entry name" value="Serralysin-like metalloprotease, C-terminal"/>
    <property type="match status" value="2"/>
</dbReference>
<dbReference type="Pfam" id="PF00353">
    <property type="entry name" value="HemolysinCabind"/>
    <property type="match status" value="2"/>
</dbReference>
<dbReference type="PRINTS" id="PR00313">
    <property type="entry name" value="CABNDNGRPT"/>
</dbReference>
<proteinExistence type="predicted"/>
<accession>A0A934IV81</accession>
<dbReference type="PANTHER" id="PTHR38340:SF1">
    <property type="entry name" value="S-LAYER PROTEIN"/>
    <property type="match status" value="1"/>
</dbReference>
<evidence type="ECO:0000256" key="2">
    <source>
        <dbReference type="ARBA" id="ARBA00022525"/>
    </source>
</evidence>
<dbReference type="SUPFAM" id="SSF51120">
    <property type="entry name" value="beta-Roll"/>
    <property type="match status" value="1"/>
</dbReference>
<dbReference type="RefSeq" id="WP_198884241.1">
    <property type="nucleotide sequence ID" value="NZ_JAEKJA010000026.1"/>
</dbReference>
<evidence type="ECO:0000313" key="3">
    <source>
        <dbReference type="EMBL" id="MBJ3778344.1"/>
    </source>
</evidence>
<dbReference type="PANTHER" id="PTHR38340">
    <property type="entry name" value="S-LAYER PROTEIN"/>
    <property type="match status" value="1"/>
</dbReference>
<dbReference type="InterPro" id="IPR011049">
    <property type="entry name" value="Serralysin-like_metalloprot_C"/>
</dbReference>
<keyword evidence="4" id="KW-1185">Reference proteome</keyword>
<dbReference type="AlphaFoldDB" id="A0A934IV81"/>
<evidence type="ECO:0008006" key="5">
    <source>
        <dbReference type="Google" id="ProtNLM"/>
    </source>
</evidence>
<comment type="caution">
    <text evidence="3">The sequence shown here is derived from an EMBL/GenBank/DDBJ whole genome shotgun (WGS) entry which is preliminary data.</text>
</comment>
<organism evidence="3 4">
    <name type="scientific">Acuticoccus mangrovi</name>
    <dbReference type="NCBI Taxonomy" id="2796142"/>
    <lineage>
        <taxon>Bacteria</taxon>
        <taxon>Pseudomonadati</taxon>
        <taxon>Pseudomonadota</taxon>
        <taxon>Alphaproteobacteria</taxon>
        <taxon>Hyphomicrobiales</taxon>
        <taxon>Amorphaceae</taxon>
        <taxon>Acuticoccus</taxon>
    </lineage>
</organism>
<dbReference type="GO" id="GO:0005576">
    <property type="term" value="C:extracellular region"/>
    <property type="evidence" value="ECO:0007669"/>
    <property type="project" value="UniProtKB-SubCell"/>
</dbReference>
<dbReference type="PROSITE" id="PS00330">
    <property type="entry name" value="HEMOLYSIN_CALCIUM"/>
    <property type="match status" value="1"/>
</dbReference>
<comment type="subcellular location">
    <subcellularLocation>
        <location evidence="1">Secreted</location>
    </subcellularLocation>
</comment>